<feature type="transmembrane region" description="Helical" evidence="1">
    <location>
        <begin position="158"/>
        <end position="177"/>
    </location>
</feature>
<dbReference type="InterPro" id="IPR007404">
    <property type="entry name" value="YdjM-like"/>
</dbReference>
<name>A0A1H1QE40_MUCMA</name>
<keyword evidence="3" id="KW-1185">Reference proteome</keyword>
<keyword evidence="1" id="KW-0812">Transmembrane</keyword>
<dbReference type="AlphaFoldDB" id="A0A1H1QE40"/>
<feature type="transmembrane region" description="Helical" evidence="1">
    <location>
        <begin position="88"/>
        <end position="105"/>
    </location>
</feature>
<protein>
    <submittedName>
        <fullName evidence="2">Inner membrane protein</fullName>
    </submittedName>
</protein>
<keyword evidence="1" id="KW-1133">Transmembrane helix</keyword>
<dbReference type="OrthoDB" id="9781927at2"/>
<dbReference type="PANTHER" id="PTHR40031">
    <property type="entry name" value="HYPOTHETICAL MEMBRANE SPANNING PROTEIN"/>
    <property type="match status" value="1"/>
</dbReference>
<organism evidence="2 3">
    <name type="scientific">Mucilaginibacter mallensis</name>
    <dbReference type="NCBI Taxonomy" id="652787"/>
    <lineage>
        <taxon>Bacteria</taxon>
        <taxon>Pseudomonadati</taxon>
        <taxon>Bacteroidota</taxon>
        <taxon>Sphingobacteriia</taxon>
        <taxon>Sphingobacteriales</taxon>
        <taxon>Sphingobacteriaceae</taxon>
        <taxon>Mucilaginibacter</taxon>
    </lineage>
</organism>
<gene>
    <name evidence="2" type="ORF">SAMN05216490_0750</name>
</gene>
<dbReference type="Proteomes" id="UP000199679">
    <property type="component" value="Chromosome I"/>
</dbReference>
<keyword evidence="1" id="KW-0472">Membrane</keyword>
<dbReference type="PANTHER" id="PTHR40031:SF1">
    <property type="entry name" value="MEMBRANE-BOUND METAL-DEPENDENT HYDROLASE"/>
    <property type="match status" value="1"/>
</dbReference>
<dbReference type="EMBL" id="LT629740">
    <property type="protein sequence ID" value="SDS21573.1"/>
    <property type="molecule type" value="Genomic_DNA"/>
</dbReference>
<evidence type="ECO:0000313" key="2">
    <source>
        <dbReference type="EMBL" id="SDS21573.1"/>
    </source>
</evidence>
<reference evidence="2 3" key="1">
    <citation type="submission" date="2016-10" db="EMBL/GenBank/DDBJ databases">
        <authorList>
            <person name="de Groot N.N."/>
        </authorList>
    </citation>
    <scope>NUCLEOTIDE SEQUENCE [LARGE SCALE GENOMIC DNA]</scope>
    <source>
        <strain evidence="2 3">MP1X4</strain>
    </source>
</reference>
<sequence>MDSITHIALGACVGEILLSKKLGKKALLWGIVAQNLPDIDTLPGIFMRGDRALLFHRGITHSLFFALVIGLLLAWLAKNIHRKPNIPFATLAFFFCFQLGLHDLLDTCNSYGTGLLEPFSHHRFSINLLYVADPLFTISLVVVALLLIFKSSKAKHRVTWASMAIAVSVAYLCFSAINKIAIDNKVDATIKQQNYFTTPAPFNNMLWYVVANAGSGYYTGYSSIWDKSAIVYGFHPKNDFLINKSGNASLKNNLITFADDYYTVTDSGKTIYVNILRFEQVQGWQNTREPFALRYPLSAMDNENMIIQKGRLTGWNKKSFKLYLERIAGRQTQTK</sequence>
<evidence type="ECO:0000256" key="1">
    <source>
        <dbReference type="SAM" id="Phobius"/>
    </source>
</evidence>
<dbReference type="InterPro" id="IPR053170">
    <property type="entry name" value="Transcription_regulator"/>
</dbReference>
<feature type="transmembrane region" description="Helical" evidence="1">
    <location>
        <begin position="54"/>
        <end position="76"/>
    </location>
</feature>
<evidence type="ECO:0000313" key="3">
    <source>
        <dbReference type="Proteomes" id="UP000199679"/>
    </source>
</evidence>
<dbReference type="RefSeq" id="WP_091369445.1">
    <property type="nucleotide sequence ID" value="NZ_LT629740.1"/>
</dbReference>
<accession>A0A1H1QE40</accession>
<dbReference type="STRING" id="652787.SAMN05216490_0750"/>
<dbReference type="Pfam" id="PF04307">
    <property type="entry name" value="YdjM"/>
    <property type="match status" value="1"/>
</dbReference>
<proteinExistence type="predicted"/>
<feature type="transmembrane region" description="Helical" evidence="1">
    <location>
        <begin position="125"/>
        <end position="149"/>
    </location>
</feature>